<proteinExistence type="predicted"/>
<comment type="caution">
    <text evidence="2">The sequence shown here is derived from an EMBL/GenBank/DDBJ whole genome shotgun (WGS) entry which is preliminary data.</text>
</comment>
<dbReference type="AlphaFoldDB" id="A0A0F9EQS7"/>
<organism evidence="2">
    <name type="scientific">marine sediment metagenome</name>
    <dbReference type="NCBI Taxonomy" id="412755"/>
    <lineage>
        <taxon>unclassified sequences</taxon>
        <taxon>metagenomes</taxon>
        <taxon>ecological metagenomes</taxon>
    </lineage>
</organism>
<dbReference type="EMBL" id="LAZR01035921">
    <property type="protein sequence ID" value="KKL26198.1"/>
    <property type="molecule type" value="Genomic_DNA"/>
</dbReference>
<evidence type="ECO:0000313" key="2">
    <source>
        <dbReference type="EMBL" id="KKL26198.1"/>
    </source>
</evidence>
<feature type="compositionally biased region" description="Low complexity" evidence="1">
    <location>
        <begin position="74"/>
        <end position="87"/>
    </location>
</feature>
<sequence>MGPAAPLRIIVTMASRREKVIAALREKAAALDQKLGPPSTAPQVQWVDPATFARTASATDTLTPRAAAPPAPTTPAKSAQAPTKPKANVAKKRLDRWNPLNLRR</sequence>
<accession>A0A0F9EQS7</accession>
<gene>
    <name evidence="2" type="ORF">LCGC14_2397680</name>
</gene>
<protein>
    <submittedName>
        <fullName evidence="2">Uncharacterized protein</fullName>
    </submittedName>
</protein>
<reference evidence="2" key="1">
    <citation type="journal article" date="2015" name="Nature">
        <title>Complex archaea that bridge the gap between prokaryotes and eukaryotes.</title>
        <authorList>
            <person name="Spang A."/>
            <person name="Saw J.H."/>
            <person name="Jorgensen S.L."/>
            <person name="Zaremba-Niedzwiedzka K."/>
            <person name="Martijn J."/>
            <person name="Lind A.E."/>
            <person name="van Eijk R."/>
            <person name="Schleper C."/>
            <person name="Guy L."/>
            <person name="Ettema T.J."/>
        </authorList>
    </citation>
    <scope>NUCLEOTIDE SEQUENCE</scope>
</reference>
<evidence type="ECO:0000256" key="1">
    <source>
        <dbReference type="SAM" id="MobiDB-lite"/>
    </source>
</evidence>
<feature type="region of interest" description="Disordered" evidence="1">
    <location>
        <begin position="55"/>
        <end position="104"/>
    </location>
</feature>
<name>A0A0F9EQS7_9ZZZZ</name>